<name>A0A6A7C8U7_9PEZI</name>
<dbReference type="Gene3D" id="1.25.40.10">
    <property type="entry name" value="Tetratricopeptide repeat domain"/>
    <property type="match status" value="1"/>
</dbReference>
<accession>A0A6A7C8U7</accession>
<reference evidence="1" key="1">
    <citation type="journal article" date="2020" name="Stud. Mycol.">
        <title>101 Dothideomycetes genomes: a test case for predicting lifestyles and emergence of pathogens.</title>
        <authorList>
            <person name="Haridas S."/>
            <person name="Albert R."/>
            <person name="Binder M."/>
            <person name="Bloem J."/>
            <person name="Labutti K."/>
            <person name="Salamov A."/>
            <person name="Andreopoulos B."/>
            <person name="Baker S."/>
            <person name="Barry K."/>
            <person name="Bills G."/>
            <person name="Bluhm B."/>
            <person name="Cannon C."/>
            <person name="Castanera R."/>
            <person name="Culley D."/>
            <person name="Daum C."/>
            <person name="Ezra D."/>
            <person name="Gonzalez J."/>
            <person name="Henrissat B."/>
            <person name="Kuo A."/>
            <person name="Liang C."/>
            <person name="Lipzen A."/>
            <person name="Lutzoni F."/>
            <person name="Magnuson J."/>
            <person name="Mondo S."/>
            <person name="Nolan M."/>
            <person name="Ohm R."/>
            <person name="Pangilinan J."/>
            <person name="Park H.-J."/>
            <person name="Ramirez L."/>
            <person name="Alfaro M."/>
            <person name="Sun H."/>
            <person name="Tritt A."/>
            <person name="Yoshinaga Y."/>
            <person name="Zwiers L.-H."/>
            <person name="Turgeon B."/>
            <person name="Goodwin S."/>
            <person name="Spatafora J."/>
            <person name="Crous P."/>
            <person name="Grigoriev I."/>
        </authorList>
    </citation>
    <scope>NUCLEOTIDE SEQUENCE</scope>
    <source>
        <strain evidence="1">CBS 480.64</strain>
    </source>
</reference>
<organism evidence="1 2">
    <name type="scientific">Piedraia hortae CBS 480.64</name>
    <dbReference type="NCBI Taxonomy" id="1314780"/>
    <lineage>
        <taxon>Eukaryota</taxon>
        <taxon>Fungi</taxon>
        <taxon>Dikarya</taxon>
        <taxon>Ascomycota</taxon>
        <taxon>Pezizomycotina</taxon>
        <taxon>Dothideomycetes</taxon>
        <taxon>Dothideomycetidae</taxon>
        <taxon>Capnodiales</taxon>
        <taxon>Piedraiaceae</taxon>
        <taxon>Piedraia</taxon>
    </lineage>
</organism>
<protein>
    <recommendedName>
        <fullName evidence="3">Kinesin light chain</fullName>
    </recommendedName>
</protein>
<evidence type="ECO:0008006" key="3">
    <source>
        <dbReference type="Google" id="ProtNLM"/>
    </source>
</evidence>
<feature type="non-terminal residue" evidence="1">
    <location>
        <position position="1"/>
    </location>
</feature>
<gene>
    <name evidence="1" type="ORF">K470DRAFT_210075</name>
</gene>
<dbReference type="InterPro" id="IPR011990">
    <property type="entry name" value="TPR-like_helical_dom_sf"/>
</dbReference>
<proteinExistence type="predicted"/>
<dbReference type="AlphaFoldDB" id="A0A6A7C8U7"/>
<sequence length="64" mass="7039">AKWEKTLGPNHPMILAVMCNLGGALLSQGKLKEAGQILQEALKRYDKTLGPKHETTLDMRPSLP</sequence>
<dbReference type="EMBL" id="MU005959">
    <property type="protein sequence ID" value="KAF2863860.1"/>
    <property type="molecule type" value="Genomic_DNA"/>
</dbReference>
<dbReference type="SUPFAM" id="SSF48452">
    <property type="entry name" value="TPR-like"/>
    <property type="match status" value="1"/>
</dbReference>
<dbReference type="OrthoDB" id="4358462at2759"/>
<keyword evidence="2" id="KW-1185">Reference proteome</keyword>
<dbReference type="Pfam" id="PF13424">
    <property type="entry name" value="TPR_12"/>
    <property type="match status" value="1"/>
</dbReference>
<evidence type="ECO:0000313" key="2">
    <source>
        <dbReference type="Proteomes" id="UP000799421"/>
    </source>
</evidence>
<dbReference type="Proteomes" id="UP000799421">
    <property type="component" value="Unassembled WGS sequence"/>
</dbReference>
<evidence type="ECO:0000313" key="1">
    <source>
        <dbReference type="EMBL" id="KAF2863860.1"/>
    </source>
</evidence>